<comment type="caution">
    <text evidence="1">The sequence shown here is derived from an EMBL/GenBank/DDBJ whole genome shotgun (WGS) entry which is preliminary data.</text>
</comment>
<accession>A0A4U5JZ62</accession>
<dbReference type="Proteomes" id="UP000308707">
    <property type="component" value="Unassembled WGS sequence"/>
</dbReference>
<gene>
    <name evidence="1" type="ORF">FCE95_07700</name>
</gene>
<dbReference type="AlphaFoldDB" id="A0A4U5JZ62"/>
<evidence type="ECO:0000313" key="2">
    <source>
        <dbReference type="Proteomes" id="UP000308707"/>
    </source>
</evidence>
<name>A0A4U5JZ62_9GAMM</name>
<protein>
    <submittedName>
        <fullName evidence="1">Uncharacterized protein</fullName>
    </submittedName>
</protein>
<dbReference type="EMBL" id="SZUA01000001">
    <property type="protein sequence ID" value="TKR34138.1"/>
    <property type="molecule type" value="Genomic_DNA"/>
</dbReference>
<proteinExistence type="predicted"/>
<organism evidence="1 2">
    <name type="scientific">Luteimonas gilva</name>
    <dbReference type="NCBI Taxonomy" id="2572684"/>
    <lineage>
        <taxon>Bacteria</taxon>
        <taxon>Pseudomonadati</taxon>
        <taxon>Pseudomonadota</taxon>
        <taxon>Gammaproteobacteria</taxon>
        <taxon>Lysobacterales</taxon>
        <taxon>Lysobacteraceae</taxon>
        <taxon>Luteimonas</taxon>
    </lineage>
</organism>
<evidence type="ECO:0000313" key="1">
    <source>
        <dbReference type="EMBL" id="TKR34138.1"/>
    </source>
</evidence>
<reference evidence="1 2" key="1">
    <citation type="submission" date="2019-04" db="EMBL/GenBank/DDBJ databases">
        <title>Reference strain of H23.</title>
        <authorList>
            <person name="Luo X."/>
        </authorList>
    </citation>
    <scope>NUCLEOTIDE SEQUENCE [LARGE SCALE GENOMIC DNA]</scope>
    <source>
        <strain evidence="1 2">H23</strain>
    </source>
</reference>
<dbReference type="RefSeq" id="WP_137266341.1">
    <property type="nucleotide sequence ID" value="NZ_SZUA01000001.1"/>
</dbReference>
<sequence>MRELLVAQKRLGDVDEVMAALSVAVKVYSQFTHKKPRRAGKQFPSKGVKTIKDARAELAALAKSIDEMQKDLLAVSPITLLHFSRARAYRKRELPRGRVLASFKDLGSISEDIKSTVERASELARNEPDKPGNTPLVSLAYKVGLQLKTLGVALSISEESSEVSGRRGGAVWARVTNLLLSMNGYQVRVDKGVLRAARGWFQEFGD</sequence>
<keyword evidence="2" id="KW-1185">Reference proteome</keyword>